<dbReference type="GO" id="GO:0005524">
    <property type="term" value="F:ATP binding"/>
    <property type="evidence" value="ECO:0007669"/>
    <property type="project" value="UniProtKB-KW"/>
</dbReference>
<feature type="region of interest" description="Disordered" evidence="5">
    <location>
        <begin position="65"/>
        <end position="131"/>
    </location>
</feature>
<dbReference type="InterPro" id="IPR027417">
    <property type="entry name" value="P-loop_NTPase"/>
</dbReference>
<evidence type="ECO:0000259" key="6">
    <source>
        <dbReference type="SMART" id="SM00382"/>
    </source>
</evidence>
<dbReference type="InterPro" id="IPR003960">
    <property type="entry name" value="ATPase_AAA_CS"/>
</dbReference>
<dbReference type="PROSITE" id="PS00674">
    <property type="entry name" value="AAA"/>
    <property type="match status" value="1"/>
</dbReference>
<dbReference type="GO" id="GO:0016887">
    <property type="term" value="F:ATP hydrolysis activity"/>
    <property type="evidence" value="ECO:0007669"/>
    <property type="project" value="InterPro"/>
</dbReference>
<comment type="similarity">
    <text evidence="4">Belongs to the AAA ATPase family.</text>
</comment>
<comment type="caution">
    <text evidence="7">The sequence shown here is derived from an EMBL/GenBank/DDBJ whole genome shotgun (WGS) entry which is preliminary data.</text>
</comment>
<feature type="compositionally biased region" description="Pro residues" evidence="5">
    <location>
        <begin position="112"/>
        <end position="128"/>
    </location>
</feature>
<evidence type="ECO:0000313" key="7">
    <source>
        <dbReference type="EMBL" id="RFA15906.1"/>
    </source>
</evidence>
<accession>A0A3E0W178</accession>
<name>A0A3E0W178_9MICO</name>
<dbReference type="SUPFAM" id="SSF48452">
    <property type="entry name" value="TPR-like"/>
    <property type="match status" value="1"/>
</dbReference>
<proteinExistence type="inferred from homology"/>
<dbReference type="OrthoDB" id="9809379at2"/>
<dbReference type="SMART" id="SM00382">
    <property type="entry name" value="AAA"/>
    <property type="match status" value="1"/>
</dbReference>
<dbReference type="InterPro" id="IPR003593">
    <property type="entry name" value="AAA+_ATPase"/>
</dbReference>
<dbReference type="FunFam" id="3.40.50.300:FF:001025">
    <property type="entry name" value="ATPase family, AAA domain-containing 2B"/>
    <property type="match status" value="1"/>
</dbReference>
<dbReference type="AlphaFoldDB" id="A0A3E0W178"/>
<dbReference type="Proteomes" id="UP000256541">
    <property type="component" value="Unassembled WGS sequence"/>
</dbReference>
<feature type="domain" description="AAA+ ATPase" evidence="6">
    <location>
        <begin position="205"/>
        <end position="342"/>
    </location>
</feature>
<keyword evidence="3" id="KW-0175">Coiled coil</keyword>
<reference evidence="7 8" key="1">
    <citation type="submission" date="2017-04" db="EMBL/GenBank/DDBJ databases">
        <title>Comparative genome analysis of Subtercola boreus.</title>
        <authorList>
            <person name="Cho Y.-J."/>
            <person name="Cho A."/>
            <person name="Kim O.-S."/>
            <person name="Lee J.-I."/>
        </authorList>
    </citation>
    <scope>NUCLEOTIDE SEQUENCE [LARGE SCALE GENOMIC DNA]</scope>
    <source>
        <strain evidence="7 8">P27479</strain>
    </source>
</reference>
<dbReference type="EMBL" id="NBXB01000017">
    <property type="protein sequence ID" value="RFA15906.1"/>
    <property type="molecule type" value="Genomic_DNA"/>
</dbReference>
<dbReference type="InterPro" id="IPR050168">
    <property type="entry name" value="AAA_ATPase_domain"/>
</dbReference>
<protein>
    <submittedName>
        <fullName evidence="7">AAA family ATPase</fullName>
    </submittedName>
</protein>
<organism evidence="7 8">
    <name type="scientific">Subtercola boreus</name>
    <dbReference type="NCBI Taxonomy" id="120213"/>
    <lineage>
        <taxon>Bacteria</taxon>
        <taxon>Bacillati</taxon>
        <taxon>Actinomycetota</taxon>
        <taxon>Actinomycetes</taxon>
        <taxon>Micrococcales</taxon>
        <taxon>Microbacteriaceae</taxon>
        <taxon>Subtercola</taxon>
    </lineage>
</organism>
<evidence type="ECO:0000256" key="4">
    <source>
        <dbReference type="RuleBase" id="RU003651"/>
    </source>
</evidence>
<feature type="compositionally biased region" description="Low complexity" evidence="5">
    <location>
        <begin position="65"/>
        <end position="111"/>
    </location>
</feature>
<gene>
    <name evidence="7" type="ORF">B7R22_05785</name>
</gene>
<dbReference type="Gene3D" id="1.10.8.60">
    <property type="match status" value="1"/>
</dbReference>
<dbReference type="Gene3D" id="1.25.40.10">
    <property type="entry name" value="Tetratricopeptide repeat domain"/>
    <property type="match status" value="1"/>
</dbReference>
<keyword evidence="1 4" id="KW-0547">Nucleotide-binding</keyword>
<dbReference type="InterPro" id="IPR003959">
    <property type="entry name" value="ATPase_AAA_core"/>
</dbReference>
<evidence type="ECO:0000256" key="3">
    <source>
        <dbReference type="ARBA" id="ARBA00023054"/>
    </source>
</evidence>
<dbReference type="Gene3D" id="3.40.50.300">
    <property type="entry name" value="P-loop containing nucleotide triphosphate hydrolases"/>
    <property type="match status" value="1"/>
</dbReference>
<dbReference type="RefSeq" id="WP_116410836.1">
    <property type="nucleotide sequence ID" value="NZ_NBXB01000017.1"/>
</dbReference>
<dbReference type="InterPro" id="IPR011990">
    <property type="entry name" value="TPR-like_helical_dom_sf"/>
</dbReference>
<sequence>MEEPLISSLRRAIASSPDDIPLRLLLGQLLVKAGSPAEAVSLAAGVLQDAPDNVDARQLMSEALAPAASTSPASTDPTATGAAPPAATTPAAPAATEPRAADATPPSATIPAPAPAPPSPPAPAPAPAQPEFDWSAAENDVHELAQPMFTDAQPSVVPGSGFDIERSVITLADVGGMTSIKKRLNAAFLAPLQNPELRKLYSKSLRGGLLMYGPPGCGKTFIARAIAGELGARFLSVGLADILDPMLGNSEQNVHEAFELARREAPCVIFFDEIDALGQRRSQTRNSALRGTVNQLLTELDGVADQNEGVFVLAATNQPWDVDPALRRPGRFDRTVLVLPPDEEARESIFRYHLQHRPVEGIELKALARASGGLSGADIAYVCEVAAERALIDSAETGELRLITMRDVTEALREVTPSTTSWLDSARNVVLFGDDDGTYTELKTYLKKAKRL</sequence>
<dbReference type="Pfam" id="PF14559">
    <property type="entry name" value="TPR_19"/>
    <property type="match status" value="1"/>
</dbReference>
<keyword evidence="2 4" id="KW-0067">ATP-binding</keyword>
<evidence type="ECO:0000256" key="2">
    <source>
        <dbReference type="ARBA" id="ARBA00022840"/>
    </source>
</evidence>
<evidence type="ECO:0000313" key="8">
    <source>
        <dbReference type="Proteomes" id="UP000256541"/>
    </source>
</evidence>
<dbReference type="PANTHER" id="PTHR23077">
    <property type="entry name" value="AAA-FAMILY ATPASE"/>
    <property type="match status" value="1"/>
</dbReference>
<dbReference type="Pfam" id="PF00004">
    <property type="entry name" value="AAA"/>
    <property type="match status" value="1"/>
</dbReference>
<evidence type="ECO:0000256" key="5">
    <source>
        <dbReference type="SAM" id="MobiDB-lite"/>
    </source>
</evidence>
<dbReference type="PANTHER" id="PTHR23077:SF171">
    <property type="entry name" value="NUCLEAR VALOSIN-CONTAINING PROTEIN-LIKE"/>
    <property type="match status" value="1"/>
</dbReference>
<dbReference type="SUPFAM" id="SSF52540">
    <property type="entry name" value="P-loop containing nucleoside triphosphate hydrolases"/>
    <property type="match status" value="1"/>
</dbReference>
<evidence type="ECO:0000256" key="1">
    <source>
        <dbReference type="ARBA" id="ARBA00022741"/>
    </source>
</evidence>